<sequence length="696" mass="71259">MASPGIRSARVTLPVRWAVTLLTILGLVIGTAAPVSAASVPVAAPAPAAAGLAAGPVKTSLVGWNAGNIISDAVFTNEATMTESQIQSFFNSKVSTCRGGSDQYGPIICLKDFRIDSVSMPADKYCKGYTGARNESAARIIYRVSQACDINPQVLIVMLQKEQGLVTHTWPSKWRYDIALGQGCPDTAPCDPKFVGFFHQIYGAARQMQLYMEGRYFTWYAPGKTWNVLYHPNSACGTAPVKIVNKATSALYYYTPYQPNAAALRAGYGTGDSCSSYGNRNFYNYFTDWFGSTQYKVPNAPSGVKATAGDARATVAWSAPTSDGGAKVTKYTVTAQPGGKTATTTGATKVDVTGLANGTAYTFTVTATNAAGTSPASVKSAAVTPKAPPPPGSVVRQGGANRFDTAVAVSKAAYPTPGVPVVYVASGEDFPDALAGAAAAGALGGPVLLTQTNALPSAVAAELDRLNPARIVILGGTGVISSDVESRVKVFSPSVVRQGGANRFDTAVAVSKAAYPTPGVPVVYVASGEDFPDALAGAAAAGALGGPVLLTRSNALPSAVAAELDRLNPARIVILGGTGVISSDVESRVKVFSPSVVRQGGANRFDTAVAVSKAAYPTPGVPVVYVASGEDFPDALAGAAAAGALGGPVLLTQTNALPSAVAAELDRLNPARIVVLGGTGVVSVNIEKQVADYIGG</sequence>
<accession>A0A939IRF1</accession>
<dbReference type="Proteomes" id="UP000664385">
    <property type="component" value="Unassembled WGS sequence"/>
</dbReference>
<keyword evidence="2" id="KW-0624">Polysaccharide degradation</keyword>
<evidence type="ECO:0000313" key="5">
    <source>
        <dbReference type="Proteomes" id="UP000664385"/>
    </source>
</evidence>
<dbReference type="InterPro" id="IPR051922">
    <property type="entry name" value="Bact_Sporulation_Assoc"/>
</dbReference>
<dbReference type="SUPFAM" id="SSF49265">
    <property type="entry name" value="Fibronectin type III"/>
    <property type="match status" value="1"/>
</dbReference>
<dbReference type="SMART" id="SM00060">
    <property type="entry name" value="FN3"/>
    <property type="match status" value="1"/>
</dbReference>
<dbReference type="InterPro" id="IPR007253">
    <property type="entry name" value="Cell_wall-bd_2"/>
</dbReference>
<evidence type="ECO:0000259" key="3">
    <source>
        <dbReference type="PROSITE" id="PS50853"/>
    </source>
</evidence>
<dbReference type="GO" id="GO:0000272">
    <property type="term" value="P:polysaccharide catabolic process"/>
    <property type="evidence" value="ECO:0007669"/>
    <property type="project" value="UniProtKB-KW"/>
</dbReference>
<dbReference type="PRINTS" id="PR00014">
    <property type="entry name" value="FNTYPEIII"/>
</dbReference>
<evidence type="ECO:0000256" key="1">
    <source>
        <dbReference type="ARBA" id="ARBA00023295"/>
    </source>
</evidence>
<keyword evidence="1" id="KW-0326">Glycosidase</keyword>
<reference evidence="4" key="1">
    <citation type="submission" date="2020-12" db="EMBL/GenBank/DDBJ databases">
        <title>PHA producing bacteria isolated from mangrove.</title>
        <authorList>
            <person name="Zheng W."/>
            <person name="Yu S."/>
            <person name="Huang Y."/>
        </authorList>
    </citation>
    <scope>NUCLEOTIDE SEQUENCE</scope>
    <source>
        <strain evidence="4">GN8-5</strain>
    </source>
</reference>
<dbReference type="Pfam" id="PF04122">
    <property type="entry name" value="CW_binding_2"/>
    <property type="match status" value="3"/>
</dbReference>
<keyword evidence="2" id="KW-0119">Carbohydrate metabolism</keyword>
<dbReference type="PANTHER" id="PTHR30032:SF8">
    <property type="entry name" value="GERMINATION-SPECIFIC N-ACETYLMURAMOYL-L-ALANINE AMIDASE"/>
    <property type="match status" value="1"/>
</dbReference>
<dbReference type="InterPro" id="IPR013783">
    <property type="entry name" value="Ig-like_fold"/>
</dbReference>
<dbReference type="Pfam" id="PF00041">
    <property type="entry name" value="fn3"/>
    <property type="match status" value="1"/>
</dbReference>
<evidence type="ECO:0000313" key="4">
    <source>
        <dbReference type="EMBL" id="MBN8205685.1"/>
    </source>
</evidence>
<dbReference type="EMBL" id="JAEMWU010000001">
    <property type="protein sequence ID" value="MBN8205685.1"/>
    <property type="molecule type" value="Genomic_DNA"/>
</dbReference>
<dbReference type="RefSeq" id="WP_206823431.1">
    <property type="nucleotide sequence ID" value="NZ_JAEMWU010000001.1"/>
</dbReference>
<protein>
    <submittedName>
        <fullName evidence="4">Cell wall-binding repeat-containing protein</fullName>
    </submittedName>
</protein>
<dbReference type="PROSITE" id="PS50853">
    <property type="entry name" value="FN3"/>
    <property type="match status" value="1"/>
</dbReference>
<dbReference type="CDD" id="cd00063">
    <property type="entry name" value="FN3"/>
    <property type="match status" value="1"/>
</dbReference>
<dbReference type="PANTHER" id="PTHR30032">
    <property type="entry name" value="N-ACETYLMURAMOYL-L-ALANINE AMIDASE-RELATED"/>
    <property type="match status" value="1"/>
</dbReference>
<proteinExistence type="predicted"/>
<gene>
    <name evidence="4" type="ORF">JF543_06895</name>
</gene>
<dbReference type="AlphaFoldDB" id="A0A939IRF1"/>
<dbReference type="InterPro" id="IPR036116">
    <property type="entry name" value="FN3_sf"/>
</dbReference>
<evidence type="ECO:0000256" key="2">
    <source>
        <dbReference type="ARBA" id="ARBA00023326"/>
    </source>
</evidence>
<dbReference type="Gene3D" id="2.60.40.10">
    <property type="entry name" value="Immunoglobulins"/>
    <property type="match status" value="1"/>
</dbReference>
<organism evidence="4 5">
    <name type="scientific">Microbacterium esteraromaticum</name>
    <dbReference type="NCBI Taxonomy" id="57043"/>
    <lineage>
        <taxon>Bacteria</taxon>
        <taxon>Bacillati</taxon>
        <taxon>Actinomycetota</taxon>
        <taxon>Actinomycetes</taxon>
        <taxon>Micrococcales</taxon>
        <taxon>Microbacteriaceae</taxon>
        <taxon>Microbacterium</taxon>
    </lineage>
</organism>
<keyword evidence="1" id="KW-0378">Hydrolase</keyword>
<comment type="caution">
    <text evidence="4">The sequence shown here is derived from an EMBL/GenBank/DDBJ whole genome shotgun (WGS) entry which is preliminary data.</text>
</comment>
<name>A0A939IRF1_9MICO</name>
<feature type="domain" description="Fibronectin type-III" evidence="3">
    <location>
        <begin position="297"/>
        <end position="390"/>
    </location>
</feature>
<dbReference type="InterPro" id="IPR003961">
    <property type="entry name" value="FN3_dom"/>
</dbReference>
<dbReference type="GO" id="GO:0016798">
    <property type="term" value="F:hydrolase activity, acting on glycosyl bonds"/>
    <property type="evidence" value="ECO:0007669"/>
    <property type="project" value="UniProtKB-KW"/>
</dbReference>